<dbReference type="RefSeq" id="XP_062644207.1">
    <property type="nucleotide sequence ID" value="XM_062796578.1"/>
</dbReference>
<accession>A0AAN6TUW9</accession>
<evidence type="ECO:0000313" key="2">
    <source>
        <dbReference type="Proteomes" id="UP001302602"/>
    </source>
</evidence>
<protein>
    <submittedName>
        <fullName evidence="1">Uncharacterized protein</fullName>
    </submittedName>
</protein>
<dbReference type="AlphaFoldDB" id="A0AAN6TUW9"/>
<dbReference type="GeneID" id="87833346"/>
<reference evidence="1" key="2">
    <citation type="submission" date="2023-05" db="EMBL/GenBank/DDBJ databases">
        <authorList>
            <consortium name="Lawrence Berkeley National Laboratory"/>
            <person name="Steindorff A."/>
            <person name="Hensen N."/>
            <person name="Bonometti L."/>
            <person name="Westerberg I."/>
            <person name="Brannstrom I.O."/>
            <person name="Guillou S."/>
            <person name="Cros-Aarteil S."/>
            <person name="Calhoun S."/>
            <person name="Haridas S."/>
            <person name="Kuo A."/>
            <person name="Mondo S."/>
            <person name="Pangilinan J."/>
            <person name="Riley R."/>
            <person name="Labutti K."/>
            <person name="Andreopoulos B."/>
            <person name="Lipzen A."/>
            <person name="Chen C."/>
            <person name="Yanf M."/>
            <person name="Daum C."/>
            <person name="Ng V."/>
            <person name="Clum A."/>
            <person name="Ohm R."/>
            <person name="Martin F."/>
            <person name="Silar P."/>
            <person name="Natvig D."/>
            <person name="Lalanne C."/>
            <person name="Gautier V."/>
            <person name="Ament-Velasquez S.L."/>
            <person name="Kruys A."/>
            <person name="Hutchinson M.I."/>
            <person name="Powell A.J."/>
            <person name="Barry K."/>
            <person name="Miller A.N."/>
            <person name="Grigoriev I.V."/>
            <person name="Debuchy R."/>
            <person name="Gladieux P."/>
            <person name="Thoren M.H."/>
            <person name="Johannesson H."/>
        </authorList>
    </citation>
    <scope>NUCLEOTIDE SEQUENCE</scope>
    <source>
        <strain evidence="1">CBS 731.68</strain>
    </source>
</reference>
<evidence type="ECO:0000313" key="1">
    <source>
        <dbReference type="EMBL" id="KAK4120436.1"/>
    </source>
</evidence>
<dbReference type="Proteomes" id="UP001302602">
    <property type="component" value="Unassembled WGS sequence"/>
</dbReference>
<reference evidence="1" key="1">
    <citation type="journal article" date="2023" name="Mol. Phylogenet. Evol.">
        <title>Genome-scale phylogeny and comparative genomics of the fungal order Sordariales.</title>
        <authorList>
            <person name="Hensen N."/>
            <person name="Bonometti L."/>
            <person name="Westerberg I."/>
            <person name="Brannstrom I.O."/>
            <person name="Guillou S."/>
            <person name="Cros-Aarteil S."/>
            <person name="Calhoun S."/>
            <person name="Haridas S."/>
            <person name="Kuo A."/>
            <person name="Mondo S."/>
            <person name="Pangilinan J."/>
            <person name="Riley R."/>
            <person name="LaButti K."/>
            <person name="Andreopoulos B."/>
            <person name="Lipzen A."/>
            <person name="Chen C."/>
            <person name="Yan M."/>
            <person name="Daum C."/>
            <person name="Ng V."/>
            <person name="Clum A."/>
            <person name="Steindorff A."/>
            <person name="Ohm R.A."/>
            <person name="Martin F."/>
            <person name="Silar P."/>
            <person name="Natvig D.O."/>
            <person name="Lalanne C."/>
            <person name="Gautier V."/>
            <person name="Ament-Velasquez S.L."/>
            <person name="Kruys A."/>
            <person name="Hutchinson M.I."/>
            <person name="Powell A.J."/>
            <person name="Barry K."/>
            <person name="Miller A.N."/>
            <person name="Grigoriev I.V."/>
            <person name="Debuchy R."/>
            <person name="Gladieux P."/>
            <person name="Hiltunen Thoren M."/>
            <person name="Johannesson H."/>
        </authorList>
    </citation>
    <scope>NUCLEOTIDE SEQUENCE</scope>
    <source>
        <strain evidence="1">CBS 731.68</strain>
    </source>
</reference>
<name>A0AAN6TUW9_9PEZI</name>
<organism evidence="1 2">
    <name type="scientific">Parathielavia appendiculata</name>
    <dbReference type="NCBI Taxonomy" id="2587402"/>
    <lineage>
        <taxon>Eukaryota</taxon>
        <taxon>Fungi</taxon>
        <taxon>Dikarya</taxon>
        <taxon>Ascomycota</taxon>
        <taxon>Pezizomycotina</taxon>
        <taxon>Sordariomycetes</taxon>
        <taxon>Sordariomycetidae</taxon>
        <taxon>Sordariales</taxon>
        <taxon>Chaetomiaceae</taxon>
        <taxon>Parathielavia</taxon>
    </lineage>
</organism>
<dbReference type="EMBL" id="MU853238">
    <property type="protein sequence ID" value="KAK4120436.1"/>
    <property type="molecule type" value="Genomic_DNA"/>
</dbReference>
<gene>
    <name evidence="1" type="ORF">N657DRAFT_683544</name>
</gene>
<keyword evidence="2" id="KW-1185">Reference proteome</keyword>
<sequence>MRPGEFNQRTKSAVEEALRTDSSLKEEVERIRKKLRKARFEERKTKEDVTVTEQLD</sequence>
<comment type="caution">
    <text evidence="1">The sequence shown here is derived from an EMBL/GenBank/DDBJ whole genome shotgun (WGS) entry which is preliminary data.</text>
</comment>
<proteinExistence type="predicted"/>